<dbReference type="InterPro" id="IPR017557">
    <property type="entry name" value="Holo-ACP_synthase"/>
</dbReference>
<dbReference type="GO" id="GO:0016779">
    <property type="term" value="F:nucleotidyltransferase activity"/>
    <property type="evidence" value="ECO:0007669"/>
    <property type="project" value="UniProtKB-KW"/>
</dbReference>
<accession>A0A7X0B4L9</accession>
<dbReference type="InterPro" id="IPR048903">
    <property type="entry name" value="MdcG_N"/>
</dbReference>
<name>A0A7X0B4L9_9PROT</name>
<evidence type="ECO:0000256" key="1">
    <source>
        <dbReference type="ARBA" id="ARBA00022679"/>
    </source>
</evidence>
<feature type="domain" description="Phosphoribosyl-dephospho-CoA transferase MdcG C-terminal" evidence="3">
    <location>
        <begin position="89"/>
        <end position="203"/>
    </location>
</feature>
<keyword evidence="6" id="KW-1185">Reference proteome</keyword>
<feature type="domain" description="Phosphoribosyl-dephospho-CoA transferase MdcG N-terminal" evidence="4">
    <location>
        <begin position="8"/>
        <end position="85"/>
    </location>
</feature>
<dbReference type="Pfam" id="PF10620">
    <property type="entry name" value="MdcG"/>
    <property type="match status" value="1"/>
</dbReference>
<keyword evidence="2 5" id="KW-0548">Nucleotidyltransferase</keyword>
<dbReference type="EMBL" id="JACIIZ010000018">
    <property type="protein sequence ID" value="MBB6254560.1"/>
    <property type="molecule type" value="Genomic_DNA"/>
</dbReference>
<evidence type="ECO:0000313" key="6">
    <source>
        <dbReference type="Proteomes" id="UP000539175"/>
    </source>
</evidence>
<protein>
    <submittedName>
        <fullName evidence="5">Phosphoribosyl-dephospho-CoA transferase</fullName>
        <ecNumber evidence="5">2.7.7.66</ecNumber>
    </submittedName>
</protein>
<keyword evidence="1 5" id="KW-0808">Transferase</keyword>
<dbReference type="NCBIfam" id="TIGR03135">
    <property type="entry name" value="malonate_mdcG"/>
    <property type="match status" value="1"/>
</dbReference>
<dbReference type="Pfam" id="PF20866">
    <property type="entry name" value="MdcG_N"/>
    <property type="match status" value="1"/>
</dbReference>
<dbReference type="RefSeq" id="WP_184807090.1">
    <property type="nucleotide sequence ID" value="NZ_JACIIZ010000018.1"/>
</dbReference>
<dbReference type="EC" id="2.7.7.66" evidence="5"/>
<dbReference type="AlphaFoldDB" id="A0A7X0B4L9"/>
<reference evidence="5 6" key="1">
    <citation type="submission" date="2020-08" db="EMBL/GenBank/DDBJ databases">
        <title>Genomic Encyclopedia of Type Strains, Phase IV (KMG-IV): sequencing the most valuable type-strain genomes for metagenomic binning, comparative biology and taxonomic classification.</title>
        <authorList>
            <person name="Goeker M."/>
        </authorList>
    </citation>
    <scope>NUCLEOTIDE SEQUENCE [LARGE SCALE GENOMIC DNA]</scope>
    <source>
        <strain evidence="5 6">DSM 22198</strain>
    </source>
</reference>
<evidence type="ECO:0000256" key="2">
    <source>
        <dbReference type="ARBA" id="ARBA00022695"/>
    </source>
</evidence>
<comment type="caution">
    <text evidence="5">The sequence shown here is derived from an EMBL/GenBank/DDBJ whole genome shotgun (WGS) entry which is preliminary data.</text>
</comment>
<organism evidence="5 6">
    <name type="scientific">Nitrospirillum iridis</name>
    <dbReference type="NCBI Taxonomy" id="765888"/>
    <lineage>
        <taxon>Bacteria</taxon>
        <taxon>Pseudomonadati</taxon>
        <taxon>Pseudomonadota</taxon>
        <taxon>Alphaproteobacteria</taxon>
        <taxon>Rhodospirillales</taxon>
        <taxon>Azospirillaceae</taxon>
        <taxon>Nitrospirillum</taxon>
    </lineage>
</organism>
<dbReference type="Proteomes" id="UP000539175">
    <property type="component" value="Unassembled WGS sequence"/>
</dbReference>
<evidence type="ECO:0000259" key="4">
    <source>
        <dbReference type="Pfam" id="PF20866"/>
    </source>
</evidence>
<sequence length="208" mass="22471">MVDLAAPRRHDLAHLSPDAWRSQVTGLVEDVFDWADLGRPVIFRQRLCADPEGSVPLGLPLPPGMGRKRLSLSCPAGAVTRVTPPPLVRDARPVAPAPWQPAIDALLEAEPSCRCFGSLAWQHLTGLSYLTPTSDLDLLIPCSSRTDAIRKTGMLGEIAAQAPMRLDAELVSPAGAAVQWREWLSDAPQLLVKTLAGPVLVPREDLFP</sequence>
<proteinExistence type="predicted"/>
<evidence type="ECO:0000313" key="5">
    <source>
        <dbReference type="EMBL" id="MBB6254560.1"/>
    </source>
</evidence>
<evidence type="ECO:0000259" key="3">
    <source>
        <dbReference type="Pfam" id="PF10620"/>
    </source>
</evidence>
<dbReference type="InterPro" id="IPR049180">
    <property type="entry name" value="MdcG_C"/>
</dbReference>
<gene>
    <name evidence="5" type="ORF">FHS74_005150</name>
</gene>